<organism evidence="3 4">
    <name type="scientific">Mytilus galloprovincialis</name>
    <name type="common">Mediterranean mussel</name>
    <dbReference type="NCBI Taxonomy" id="29158"/>
    <lineage>
        <taxon>Eukaryota</taxon>
        <taxon>Metazoa</taxon>
        <taxon>Spiralia</taxon>
        <taxon>Lophotrochozoa</taxon>
        <taxon>Mollusca</taxon>
        <taxon>Bivalvia</taxon>
        <taxon>Autobranchia</taxon>
        <taxon>Pteriomorphia</taxon>
        <taxon>Mytilida</taxon>
        <taxon>Mytiloidea</taxon>
        <taxon>Mytilidae</taxon>
        <taxon>Mytilinae</taxon>
        <taxon>Mytilus</taxon>
    </lineage>
</organism>
<dbReference type="SUPFAM" id="SSF57903">
    <property type="entry name" value="FYVE/PHD zinc finger"/>
    <property type="match status" value="1"/>
</dbReference>
<dbReference type="EMBL" id="UYJE01004347">
    <property type="protein sequence ID" value="VDI27323.1"/>
    <property type="molecule type" value="Genomic_DNA"/>
</dbReference>
<feature type="region of interest" description="Disordered" evidence="1">
    <location>
        <begin position="1"/>
        <end position="79"/>
    </location>
</feature>
<keyword evidence="2" id="KW-1133">Transmembrane helix</keyword>
<feature type="transmembrane region" description="Helical" evidence="2">
    <location>
        <begin position="163"/>
        <end position="183"/>
    </location>
</feature>
<feature type="compositionally biased region" description="Polar residues" evidence="1">
    <location>
        <begin position="21"/>
        <end position="30"/>
    </location>
</feature>
<evidence type="ECO:0000313" key="3">
    <source>
        <dbReference type="EMBL" id="VDI27323.1"/>
    </source>
</evidence>
<keyword evidence="2" id="KW-0472">Membrane</keyword>
<protein>
    <submittedName>
        <fullName evidence="3">Uncharacterized protein</fullName>
    </submittedName>
</protein>
<dbReference type="Proteomes" id="UP000596742">
    <property type="component" value="Unassembled WGS sequence"/>
</dbReference>
<proteinExistence type="predicted"/>
<gene>
    <name evidence="3" type="ORF">MGAL_10B028714</name>
</gene>
<feature type="compositionally biased region" description="Polar residues" evidence="1">
    <location>
        <begin position="38"/>
        <end position="49"/>
    </location>
</feature>
<name>A0A8B6E1H3_MYTGA</name>
<dbReference type="OrthoDB" id="6118262at2759"/>
<keyword evidence="2" id="KW-0812">Transmembrane</keyword>
<comment type="caution">
    <text evidence="3">The sequence shown here is derived from an EMBL/GenBank/DDBJ whole genome shotgun (WGS) entry which is preliminary data.</text>
</comment>
<dbReference type="InterPro" id="IPR011011">
    <property type="entry name" value="Znf_FYVE_PHD"/>
</dbReference>
<evidence type="ECO:0000313" key="4">
    <source>
        <dbReference type="Proteomes" id="UP000596742"/>
    </source>
</evidence>
<accession>A0A8B6E1H3</accession>
<sequence length="192" mass="22051">MPITESAVAEKVKQHIENQGKNKPSNQSSKKTGKQNKKNMSTSASSLTPGPSRICNKPGHSNTSQNPGPSHKYIDNSMDFSNTNDEEIQEVELCCVCKQFTPNQIRLGVGVELTKWVQCDNYRCQRWTHLKYCTELRAVRRNTKIYCMPNSIARTWNRQFCQISLLLLLVENFIVTYLFLLFFSNTHPFKLT</sequence>
<keyword evidence="4" id="KW-1185">Reference proteome</keyword>
<evidence type="ECO:0000256" key="1">
    <source>
        <dbReference type="SAM" id="MobiDB-lite"/>
    </source>
</evidence>
<feature type="compositionally biased region" description="Basic and acidic residues" evidence="1">
    <location>
        <begin position="8"/>
        <end position="20"/>
    </location>
</feature>
<reference evidence="3" key="1">
    <citation type="submission" date="2018-11" db="EMBL/GenBank/DDBJ databases">
        <authorList>
            <person name="Alioto T."/>
            <person name="Alioto T."/>
        </authorList>
    </citation>
    <scope>NUCLEOTIDE SEQUENCE</scope>
</reference>
<evidence type="ECO:0000256" key="2">
    <source>
        <dbReference type="SAM" id="Phobius"/>
    </source>
</evidence>
<feature type="compositionally biased region" description="Polar residues" evidence="1">
    <location>
        <begin position="59"/>
        <end position="68"/>
    </location>
</feature>
<dbReference type="AlphaFoldDB" id="A0A8B6E1H3"/>